<name>A0A2N3WFG2_9PSEU</name>
<dbReference type="OrthoDB" id="3627292at2"/>
<dbReference type="Proteomes" id="UP000233750">
    <property type="component" value="Unassembled WGS sequence"/>
</dbReference>
<evidence type="ECO:0000313" key="3">
    <source>
        <dbReference type="Proteomes" id="UP000233750"/>
    </source>
</evidence>
<protein>
    <submittedName>
        <fullName evidence="2">Uncharacterized protein</fullName>
    </submittedName>
</protein>
<keyword evidence="3" id="KW-1185">Reference proteome</keyword>
<dbReference type="RefSeq" id="WP_101436412.1">
    <property type="nucleotide sequence ID" value="NZ_PJMY01000003.1"/>
</dbReference>
<comment type="caution">
    <text evidence="2">The sequence shown here is derived from an EMBL/GenBank/DDBJ whole genome shotgun (WGS) entry which is preliminary data.</text>
</comment>
<evidence type="ECO:0000313" key="2">
    <source>
        <dbReference type="EMBL" id="PKV92626.1"/>
    </source>
</evidence>
<dbReference type="AlphaFoldDB" id="A0A2N3WFG2"/>
<gene>
    <name evidence="2" type="ORF">ATK30_3448</name>
</gene>
<proteinExistence type="predicted"/>
<sequence length="136" mass="14656">MWEDVEFSILHPADPAPAKNGFSLDIDVAKQVLQELLGYQDRLGLMKRKVSTLCSMKPPSKDPSTMAMHVAMVGDGRGKLGAFSYGGGHIDLQLDYVTELIDRIRKALAAIGQSDQDQAAAVEKTHPGTGSRGNFG</sequence>
<feature type="region of interest" description="Disordered" evidence="1">
    <location>
        <begin position="115"/>
        <end position="136"/>
    </location>
</feature>
<evidence type="ECO:0000256" key="1">
    <source>
        <dbReference type="SAM" id="MobiDB-lite"/>
    </source>
</evidence>
<organism evidence="2 3">
    <name type="scientific">Amycolatopsis echigonensis</name>
    <dbReference type="NCBI Taxonomy" id="2576905"/>
    <lineage>
        <taxon>Bacteria</taxon>
        <taxon>Bacillati</taxon>
        <taxon>Actinomycetota</taxon>
        <taxon>Actinomycetes</taxon>
        <taxon>Pseudonocardiales</taxon>
        <taxon>Pseudonocardiaceae</taxon>
        <taxon>Amycolatopsis</taxon>
    </lineage>
</organism>
<accession>A0A2N3WFG2</accession>
<reference evidence="2 3" key="1">
    <citation type="submission" date="2017-12" db="EMBL/GenBank/DDBJ databases">
        <title>Sequencing the genomes of 1000 Actinobacteria strains.</title>
        <authorList>
            <person name="Klenk H.-P."/>
        </authorList>
    </citation>
    <scope>NUCLEOTIDE SEQUENCE [LARGE SCALE GENOMIC DNA]</scope>
    <source>
        <strain evidence="2 3">DSM 45165</strain>
    </source>
</reference>
<dbReference type="EMBL" id="PJMY01000003">
    <property type="protein sequence ID" value="PKV92626.1"/>
    <property type="molecule type" value="Genomic_DNA"/>
</dbReference>